<dbReference type="EMBL" id="GGEC01039428">
    <property type="protein sequence ID" value="MBX19912.1"/>
    <property type="molecule type" value="Transcribed_RNA"/>
</dbReference>
<dbReference type="AlphaFoldDB" id="A0A2P2LPL8"/>
<sequence>MLQQHSSLKTIKKKLIRKALDVIRKIADEDPDESSDKDKTGSATIWDLCNWLGHLTCYLFLYYGLQHALFGLF</sequence>
<organism evidence="3">
    <name type="scientific">Rhizophora mucronata</name>
    <name type="common">Asiatic mangrove</name>
    <dbReference type="NCBI Taxonomy" id="61149"/>
    <lineage>
        <taxon>Eukaryota</taxon>
        <taxon>Viridiplantae</taxon>
        <taxon>Streptophyta</taxon>
        <taxon>Embryophyta</taxon>
        <taxon>Tracheophyta</taxon>
        <taxon>Spermatophyta</taxon>
        <taxon>Magnoliopsida</taxon>
        <taxon>eudicotyledons</taxon>
        <taxon>Gunneridae</taxon>
        <taxon>Pentapetalae</taxon>
        <taxon>rosids</taxon>
        <taxon>fabids</taxon>
        <taxon>Malpighiales</taxon>
        <taxon>Rhizophoraceae</taxon>
        <taxon>Rhizophora</taxon>
    </lineage>
</organism>
<protein>
    <submittedName>
        <fullName evidence="3">Endoplasmin homolog</fullName>
    </submittedName>
</protein>
<dbReference type="GO" id="GO:0051082">
    <property type="term" value="F:unfolded protein binding"/>
    <property type="evidence" value="ECO:0007669"/>
    <property type="project" value="InterPro"/>
</dbReference>
<evidence type="ECO:0000256" key="2">
    <source>
        <dbReference type="ARBA" id="ARBA00023186"/>
    </source>
</evidence>
<dbReference type="Pfam" id="PF00183">
    <property type="entry name" value="HSP90"/>
    <property type="match status" value="1"/>
</dbReference>
<dbReference type="Gene3D" id="3.30.230.80">
    <property type="match status" value="1"/>
</dbReference>
<proteinExistence type="inferred from homology"/>
<accession>A0A2P2LPL8</accession>
<name>A0A2P2LPL8_RHIMU</name>
<dbReference type="GO" id="GO:0016887">
    <property type="term" value="F:ATP hydrolysis activity"/>
    <property type="evidence" value="ECO:0007669"/>
    <property type="project" value="InterPro"/>
</dbReference>
<keyword evidence="2" id="KW-0143">Chaperone</keyword>
<reference evidence="3" key="1">
    <citation type="submission" date="2018-02" db="EMBL/GenBank/DDBJ databases">
        <title>Rhizophora mucronata_Transcriptome.</title>
        <authorList>
            <person name="Meera S.P."/>
            <person name="Sreeshan A."/>
            <person name="Augustine A."/>
        </authorList>
    </citation>
    <scope>NUCLEOTIDE SEQUENCE</scope>
    <source>
        <tissue evidence="3">Leaf</tissue>
    </source>
</reference>
<evidence type="ECO:0000313" key="3">
    <source>
        <dbReference type="EMBL" id="MBX19912.1"/>
    </source>
</evidence>
<dbReference type="InterPro" id="IPR001404">
    <property type="entry name" value="Hsp90_fam"/>
</dbReference>
<comment type="similarity">
    <text evidence="1">Belongs to the heat shock protein 90 family.</text>
</comment>
<evidence type="ECO:0000256" key="1">
    <source>
        <dbReference type="ARBA" id="ARBA00008239"/>
    </source>
</evidence>
<dbReference type="GO" id="GO:0140662">
    <property type="term" value="F:ATP-dependent protein folding chaperone"/>
    <property type="evidence" value="ECO:0007669"/>
    <property type="project" value="InterPro"/>
</dbReference>
<dbReference type="GO" id="GO:0005524">
    <property type="term" value="F:ATP binding"/>
    <property type="evidence" value="ECO:0007669"/>
    <property type="project" value="InterPro"/>
</dbReference>